<dbReference type="EMBL" id="AP015034">
    <property type="protein sequence ID" value="BAT75737.1"/>
    <property type="molecule type" value="Genomic_DNA"/>
</dbReference>
<keyword evidence="3" id="KW-1185">Reference proteome</keyword>
<accession>A0A0S3R569</accession>
<keyword evidence="1" id="KW-0472">Membrane</keyword>
<reference evidence="2 3" key="1">
    <citation type="journal article" date="2015" name="Sci. Rep.">
        <title>The power of single molecule real-time sequencing technology in the de novo assembly of a eukaryotic genome.</title>
        <authorList>
            <person name="Sakai H."/>
            <person name="Naito K."/>
            <person name="Ogiso-Tanaka E."/>
            <person name="Takahashi Y."/>
            <person name="Iseki K."/>
            <person name="Muto C."/>
            <person name="Satou K."/>
            <person name="Teruya K."/>
            <person name="Shiroma A."/>
            <person name="Shimoji M."/>
            <person name="Hirano T."/>
            <person name="Itoh T."/>
            <person name="Kaga A."/>
            <person name="Tomooka N."/>
        </authorList>
    </citation>
    <scope>NUCLEOTIDE SEQUENCE [LARGE SCALE GENOMIC DNA]</scope>
    <source>
        <strain evidence="3">cv. Shumari</strain>
    </source>
</reference>
<evidence type="ECO:0000313" key="2">
    <source>
        <dbReference type="EMBL" id="BAT75737.1"/>
    </source>
</evidence>
<feature type="transmembrane region" description="Helical" evidence="1">
    <location>
        <begin position="81"/>
        <end position="101"/>
    </location>
</feature>
<gene>
    <name evidence="2" type="primary">Vigan.01G365200</name>
    <name evidence="2" type="ORF">VIGAN_01365200</name>
</gene>
<name>A0A0S3R569_PHAAN</name>
<keyword evidence="1" id="KW-0812">Transmembrane</keyword>
<keyword evidence="1" id="KW-1133">Transmembrane helix</keyword>
<dbReference type="Proteomes" id="UP000291084">
    <property type="component" value="Chromosome 1"/>
</dbReference>
<evidence type="ECO:0000256" key="1">
    <source>
        <dbReference type="SAM" id="Phobius"/>
    </source>
</evidence>
<organism evidence="2 3">
    <name type="scientific">Vigna angularis var. angularis</name>
    <dbReference type="NCBI Taxonomy" id="157739"/>
    <lineage>
        <taxon>Eukaryota</taxon>
        <taxon>Viridiplantae</taxon>
        <taxon>Streptophyta</taxon>
        <taxon>Embryophyta</taxon>
        <taxon>Tracheophyta</taxon>
        <taxon>Spermatophyta</taxon>
        <taxon>Magnoliopsida</taxon>
        <taxon>eudicotyledons</taxon>
        <taxon>Gunneridae</taxon>
        <taxon>Pentapetalae</taxon>
        <taxon>rosids</taxon>
        <taxon>fabids</taxon>
        <taxon>Fabales</taxon>
        <taxon>Fabaceae</taxon>
        <taxon>Papilionoideae</taxon>
        <taxon>50 kb inversion clade</taxon>
        <taxon>NPAAA clade</taxon>
        <taxon>indigoferoid/millettioid clade</taxon>
        <taxon>Phaseoleae</taxon>
        <taxon>Vigna</taxon>
    </lineage>
</organism>
<protein>
    <submittedName>
        <fullName evidence="2">Uncharacterized protein</fullName>
    </submittedName>
</protein>
<sequence length="107" mass="12289">MRHTQENCFSLDGLLDKAANVSKSKKVDPKFFIEEYQEYLRLNLAAKHNLPLKFGLSTTYISQTIVSQSPCILHSCASDKIFLLILFCFLLFLFLEFPIMGPKLLLE</sequence>
<proteinExistence type="predicted"/>
<evidence type="ECO:0000313" key="3">
    <source>
        <dbReference type="Proteomes" id="UP000291084"/>
    </source>
</evidence>
<dbReference type="AlphaFoldDB" id="A0A0S3R569"/>